<keyword evidence="1" id="KW-0963">Cytoplasm</keyword>
<keyword evidence="10" id="KW-0548">Nucleotidyltransferase</keyword>
<name>A0ABD5QLN5_9EURY</name>
<evidence type="ECO:0000256" key="8">
    <source>
        <dbReference type="SAM" id="MobiDB-lite"/>
    </source>
</evidence>
<keyword evidence="5" id="KW-0460">Magnesium</keyword>
<dbReference type="InterPro" id="IPR025877">
    <property type="entry name" value="MobA-like_NTP_Trfase"/>
</dbReference>
<feature type="domain" description="MobA-like NTP transferase" evidence="9">
    <location>
        <begin position="4"/>
        <end position="162"/>
    </location>
</feature>
<dbReference type="CDD" id="cd02503">
    <property type="entry name" value="MobA"/>
    <property type="match status" value="1"/>
</dbReference>
<dbReference type="EMBL" id="JBHSJG010000056">
    <property type="protein sequence ID" value="MFC4989934.1"/>
    <property type="molecule type" value="Genomic_DNA"/>
</dbReference>
<dbReference type="GO" id="GO:0016779">
    <property type="term" value="F:nucleotidyltransferase activity"/>
    <property type="evidence" value="ECO:0007669"/>
    <property type="project" value="UniProtKB-KW"/>
</dbReference>
<keyword evidence="11" id="KW-1185">Reference proteome</keyword>
<evidence type="ECO:0000256" key="1">
    <source>
        <dbReference type="ARBA" id="ARBA00022490"/>
    </source>
</evidence>
<keyword evidence="3" id="KW-0479">Metal-binding</keyword>
<evidence type="ECO:0000256" key="5">
    <source>
        <dbReference type="ARBA" id="ARBA00022842"/>
    </source>
</evidence>
<feature type="region of interest" description="Disordered" evidence="8">
    <location>
        <begin position="200"/>
        <end position="222"/>
    </location>
</feature>
<evidence type="ECO:0000256" key="3">
    <source>
        <dbReference type="ARBA" id="ARBA00022723"/>
    </source>
</evidence>
<organism evidence="10 11">
    <name type="scientific">Saliphagus infecundisoli</name>
    <dbReference type="NCBI Taxonomy" id="1849069"/>
    <lineage>
        <taxon>Archaea</taxon>
        <taxon>Methanobacteriati</taxon>
        <taxon>Methanobacteriota</taxon>
        <taxon>Stenosarchaea group</taxon>
        <taxon>Halobacteria</taxon>
        <taxon>Halobacteriales</taxon>
        <taxon>Natrialbaceae</taxon>
        <taxon>Saliphagus</taxon>
    </lineage>
</organism>
<keyword evidence="4" id="KW-0547">Nucleotide-binding</keyword>
<keyword evidence="2" id="KW-0808">Transferase</keyword>
<dbReference type="SUPFAM" id="SSF53448">
    <property type="entry name" value="Nucleotide-diphospho-sugar transferases"/>
    <property type="match status" value="1"/>
</dbReference>
<dbReference type="Gene3D" id="3.90.550.10">
    <property type="entry name" value="Spore Coat Polysaccharide Biosynthesis Protein SpsA, Chain A"/>
    <property type="match status" value="1"/>
</dbReference>
<keyword evidence="7" id="KW-0501">Molybdenum cofactor biosynthesis</keyword>
<evidence type="ECO:0000256" key="4">
    <source>
        <dbReference type="ARBA" id="ARBA00022741"/>
    </source>
</evidence>
<dbReference type="GO" id="GO:0005525">
    <property type="term" value="F:GTP binding"/>
    <property type="evidence" value="ECO:0007669"/>
    <property type="project" value="UniProtKB-KW"/>
</dbReference>
<proteinExistence type="predicted"/>
<reference evidence="10 11" key="1">
    <citation type="journal article" date="2019" name="Int. J. Syst. Evol. Microbiol.">
        <title>The Global Catalogue of Microorganisms (GCM) 10K type strain sequencing project: providing services to taxonomists for standard genome sequencing and annotation.</title>
        <authorList>
            <consortium name="The Broad Institute Genomics Platform"/>
            <consortium name="The Broad Institute Genome Sequencing Center for Infectious Disease"/>
            <person name="Wu L."/>
            <person name="Ma J."/>
        </authorList>
    </citation>
    <scope>NUCLEOTIDE SEQUENCE [LARGE SCALE GENOMIC DNA]</scope>
    <source>
        <strain evidence="10 11">CGMCC 1.15824</strain>
    </source>
</reference>
<comment type="caution">
    <text evidence="10">The sequence shown here is derived from an EMBL/GenBank/DDBJ whole genome shotgun (WGS) entry which is preliminary data.</text>
</comment>
<dbReference type="PANTHER" id="PTHR19136">
    <property type="entry name" value="MOLYBDENUM COFACTOR GUANYLYLTRANSFERASE"/>
    <property type="match status" value="1"/>
</dbReference>
<evidence type="ECO:0000256" key="6">
    <source>
        <dbReference type="ARBA" id="ARBA00023134"/>
    </source>
</evidence>
<dbReference type="AlphaFoldDB" id="A0ABD5QLN5"/>
<dbReference type="PANTHER" id="PTHR19136:SF81">
    <property type="entry name" value="MOLYBDENUM COFACTOR GUANYLYLTRANSFERASE"/>
    <property type="match status" value="1"/>
</dbReference>
<evidence type="ECO:0000256" key="7">
    <source>
        <dbReference type="ARBA" id="ARBA00023150"/>
    </source>
</evidence>
<gene>
    <name evidence="10" type="ORF">ACFPFO_19640</name>
</gene>
<keyword evidence="6" id="KW-0342">GTP-binding</keyword>
<dbReference type="InterPro" id="IPR029044">
    <property type="entry name" value="Nucleotide-diphossugar_trans"/>
</dbReference>
<evidence type="ECO:0000259" key="9">
    <source>
        <dbReference type="Pfam" id="PF12804"/>
    </source>
</evidence>
<evidence type="ECO:0000256" key="2">
    <source>
        <dbReference type="ARBA" id="ARBA00022679"/>
    </source>
</evidence>
<evidence type="ECO:0000313" key="11">
    <source>
        <dbReference type="Proteomes" id="UP001595925"/>
    </source>
</evidence>
<dbReference type="Pfam" id="PF12804">
    <property type="entry name" value="NTP_transf_3"/>
    <property type="match status" value="1"/>
</dbReference>
<accession>A0ABD5QLN5</accession>
<dbReference type="GO" id="GO:0046872">
    <property type="term" value="F:metal ion binding"/>
    <property type="evidence" value="ECO:0007669"/>
    <property type="project" value="UniProtKB-KW"/>
</dbReference>
<evidence type="ECO:0000313" key="10">
    <source>
        <dbReference type="EMBL" id="MFC4989934.1"/>
    </source>
</evidence>
<dbReference type="Proteomes" id="UP001595925">
    <property type="component" value="Unassembled WGS sequence"/>
</dbReference>
<dbReference type="GO" id="GO:0006777">
    <property type="term" value="P:Mo-molybdopterin cofactor biosynthetic process"/>
    <property type="evidence" value="ECO:0007669"/>
    <property type="project" value="UniProtKB-KW"/>
</dbReference>
<dbReference type="InterPro" id="IPR013482">
    <property type="entry name" value="Molybde_CF_guanTrfase"/>
</dbReference>
<sequence>MRSAVVVAGGFSERFGDREKALERVAGEPMIARVVRAVAPEVGEVVVNCRPDQRGAFEAVLPPETRFALDRDDECDAGPVAGLARGLRVADGDRTIALACDLPLLETKVVARLFETHERSGCDATAPVLEEYPQPLAAVYDSRRARRACEAALRADERRLVAAVSGLETVRVPEADLREWADPDRLRAVNTPADLARVRRRLETRERGGPADVRPGPSGPGR</sequence>
<protein>
    <submittedName>
        <fullName evidence="10">Molybdenum cofactor guanylyltransferase</fullName>
    </submittedName>
</protein>
<dbReference type="RefSeq" id="WP_224827639.1">
    <property type="nucleotide sequence ID" value="NZ_JAIVEF010000002.1"/>
</dbReference>